<organism evidence="2 3">
    <name type="scientific">Citrus x changshan-huyou</name>
    <dbReference type="NCBI Taxonomy" id="2935761"/>
    <lineage>
        <taxon>Eukaryota</taxon>
        <taxon>Viridiplantae</taxon>
        <taxon>Streptophyta</taxon>
        <taxon>Embryophyta</taxon>
        <taxon>Tracheophyta</taxon>
        <taxon>Spermatophyta</taxon>
        <taxon>Magnoliopsida</taxon>
        <taxon>eudicotyledons</taxon>
        <taxon>Gunneridae</taxon>
        <taxon>Pentapetalae</taxon>
        <taxon>rosids</taxon>
        <taxon>malvids</taxon>
        <taxon>Sapindales</taxon>
        <taxon>Rutaceae</taxon>
        <taxon>Aurantioideae</taxon>
        <taxon>Citrus</taxon>
    </lineage>
</organism>
<dbReference type="AlphaFoldDB" id="A0AAP0MIW5"/>
<accession>A0AAP0MIW5</accession>
<feature type="compositionally biased region" description="Acidic residues" evidence="1">
    <location>
        <begin position="96"/>
        <end position="105"/>
    </location>
</feature>
<feature type="region of interest" description="Disordered" evidence="1">
    <location>
        <begin position="82"/>
        <end position="119"/>
    </location>
</feature>
<sequence length="119" mass="13626">MRDLVEVEKLLGYKPNKKEKQEWEKVEGVLMKKLAEERESHRIAEEKLSTVEEAFDQASNAYMTLYYRHGWRGGRYRNDVKPQEFNNYGESVIPDPDLEDGEEGGTDASTSKGAEDGVP</sequence>
<comment type="caution">
    <text evidence="2">The sequence shown here is derived from an EMBL/GenBank/DDBJ whole genome shotgun (WGS) entry which is preliminary data.</text>
</comment>
<evidence type="ECO:0000313" key="2">
    <source>
        <dbReference type="EMBL" id="KAK9208636.1"/>
    </source>
</evidence>
<gene>
    <name evidence="2" type="ORF">WN944_000995</name>
</gene>
<dbReference type="Proteomes" id="UP001428341">
    <property type="component" value="Unassembled WGS sequence"/>
</dbReference>
<name>A0AAP0MIW5_9ROSI</name>
<protein>
    <submittedName>
        <fullName evidence="2">Uncharacterized protein</fullName>
    </submittedName>
</protein>
<dbReference type="EMBL" id="JBCGBO010000004">
    <property type="protein sequence ID" value="KAK9208636.1"/>
    <property type="molecule type" value="Genomic_DNA"/>
</dbReference>
<reference evidence="2 3" key="1">
    <citation type="submission" date="2024-05" db="EMBL/GenBank/DDBJ databases">
        <title>Haplotype-resolved chromosome-level genome assembly of Huyou (Citrus changshanensis).</title>
        <authorList>
            <person name="Miao C."/>
            <person name="Chen W."/>
            <person name="Wu Y."/>
            <person name="Wang L."/>
            <person name="Zhao S."/>
            <person name="Grierson D."/>
            <person name="Xu C."/>
            <person name="Chen K."/>
        </authorList>
    </citation>
    <scope>NUCLEOTIDE SEQUENCE [LARGE SCALE GENOMIC DNA]</scope>
    <source>
        <strain evidence="2">01-14</strain>
        <tissue evidence="2">Leaf</tissue>
    </source>
</reference>
<evidence type="ECO:0000313" key="3">
    <source>
        <dbReference type="Proteomes" id="UP001428341"/>
    </source>
</evidence>
<keyword evidence="3" id="KW-1185">Reference proteome</keyword>
<evidence type="ECO:0000256" key="1">
    <source>
        <dbReference type="SAM" id="MobiDB-lite"/>
    </source>
</evidence>
<proteinExistence type="predicted"/>